<dbReference type="AlphaFoldDB" id="A0A2N5SXW6"/>
<feature type="compositionally biased region" description="Polar residues" evidence="1">
    <location>
        <begin position="1"/>
        <end position="16"/>
    </location>
</feature>
<feature type="region of interest" description="Disordered" evidence="1">
    <location>
        <begin position="1"/>
        <end position="21"/>
    </location>
</feature>
<organism evidence="2 3">
    <name type="scientific">Puccinia coronata f. sp. avenae</name>
    <dbReference type="NCBI Taxonomy" id="200324"/>
    <lineage>
        <taxon>Eukaryota</taxon>
        <taxon>Fungi</taxon>
        <taxon>Dikarya</taxon>
        <taxon>Basidiomycota</taxon>
        <taxon>Pucciniomycotina</taxon>
        <taxon>Pucciniomycetes</taxon>
        <taxon>Pucciniales</taxon>
        <taxon>Pucciniaceae</taxon>
        <taxon>Puccinia</taxon>
    </lineage>
</organism>
<protein>
    <submittedName>
        <fullName evidence="2">Uncharacterized protein</fullName>
    </submittedName>
</protein>
<sequence length="135" mass="14940">MNKFYSTKTPGQSDSHLSPGVSKSIKSDVYNLIPPRAPPNLGNPNLYGGRSTKPIPLELSLPLRWQRGAQFLAVSLSITCGIWGVLFADFGNGDREIVFSPIRRWFAPYKSLIFSSGHESLDTQPQSTHSKFETS</sequence>
<proteinExistence type="predicted"/>
<keyword evidence="3" id="KW-1185">Reference proteome</keyword>
<evidence type="ECO:0000313" key="3">
    <source>
        <dbReference type="Proteomes" id="UP000235388"/>
    </source>
</evidence>
<dbReference type="EMBL" id="PGCJ01000838">
    <property type="protein sequence ID" value="PLW18070.1"/>
    <property type="molecule type" value="Genomic_DNA"/>
</dbReference>
<dbReference type="OrthoDB" id="192748at2759"/>
<accession>A0A2N5SXW6</accession>
<reference evidence="2 3" key="1">
    <citation type="submission" date="2017-11" db="EMBL/GenBank/DDBJ databases">
        <title>De novo assembly and phasing of dikaryotic genomes from two isolates of Puccinia coronata f. sp. avenae, the causal agent of oat crown rust.</title>
        <authorList>
            <person name="Miller M.E."/>
            <person name="Zhang Y."/>
            <person name="Omidvar V."/>
            <person name="Sperschneider J."/>
            <person name="Schwessinger B."/>
            <person name="Raley C."/>
            <person name="Palmer J.M."/>
            <person name="Garnica D."/>
            <person name="Upadhyaya N."/>
            <person name="Rathjen J."/>
            <person name="Taylor J.M."/>
            <person name="Park R.F."/>
            <person name="Dodds P.N."/>
            <person name="Hirsch C.D."/>
            <person name="Kianian S.F."/>
            <person name="Figueroa M."/>
        </authorList>
    </citation>
    <scope>NUCLEOTIDE SEQUENCE [LARGE SCALE GENOMIC DNA]</scope>
    <source>
        <strain evidence="2">12NC29</strain>
    </source>
</reference>
<gene>
    <name evidence="2" type="ORF">PCANC_14736</name>
</gene>
<comment type="caution">
    <text evidence="2">The sequence shown here is derived from an EMBL/GenBank/DDBJ whole genome shotgun (WGS) entry which is preliminary data.</text>
</comment>
<dbReference type="Proteomes" id="UP000235388">
    <property type="component" value="Unassembled WGS sequence"/>
</dbReference>
<evidence type="ECO:0000313" key="2">
    <source>
        <dbReference type="EMBL" id="PLW18070.1"/>
    </source>
</evidence>
<evidence type="ECO:0000256" key="1">
    <source>
        <dbReference type="SAM" id="MobiDB-lite"/>
    </source>
</evidence>
<name>A0A2N5SXW6_9BASI</name>